<sequence length="127" mass="14258">MIKAIEGNVSYEPQTLIICTDSMSSLQILASPKPSRIKHHLIAHLLKILIEQFDNGNRIHIVWMKAHHGLRWNEKADHLAKRATVVIQLVIDISTSLGKKKTLLVENSVKKTDRTLHNGAPGICSLR</sequence>
<reference evidence="2" key="2">
    <citation type="submission" date="2014-07" db="EMBL/GenBank/DDBJ databases">
        <authorList>
            <person name="Hull J."/>
        </authorList>
    </citation>
    <scope>NUCLEOTIDE SEQUENCE</scope>
</reference>
<dbReference type="InterPro" id="IPR002156">
    <property type="entry name" value="RNaseH_domain"/>
</dbReference>
<feature type="domain" description="RNase H type-1" evidence="1">
    <location>
        <begin position="1"/>
        <end position="85"/>
    </location>
</feature>
<evidence type="ECO:0000259" key="1">
    <source>
        <dbReference type="PROSITE" id="PS50879"/>
    </source>
</evidence>
<dbReference type="InterPro" id="IPR012337">
    <property type="entry name" value="RNaseH-like_sf"/>
</dbReference>
<gene>
    <name evidence="2" type="primary">gag-pol_38</name>
    <name evidence="2" type="ORF">CM83_6</name>
</gene>
<dbReference type="Pfam" id="PF00075">
    <property type="entry name" value="RNase_H"/>
    <property type="match status" value="1"/>
</dbReference>
<organism evidence="2">
    <name type="scientific">Lygus hesperus</name>
    <name type="common">Western plant bug</name>
    <dbReference type="NCBI Taxonomy" id="30085"/>
    <lineage>
        <taxon>Eukaryota</taxon>
        <taxon>Metazoa</taxon>
        <taxon>Ecdysozoa</taxon>
        <taxon>Arthropoda</taxon>
        <taxon>Hexapoda</taxon>
        <taxon>Insecta</taxon>
        <taxon>Pterygota</taxon>
        <taxon>Neoptera</taxon>
        <taxon>Paraneoptera</taxon>
        <taxon>Hemiptera</taxon>
        <taxon>Heteroptera</taxon>
        <taxon>Panheteroptera</taxon>
        <taxon>Cimicomorpha</taxon>
        <taxon>Miridae</taxon>
        <taxon>Mirini</taxon>
        <taxon>Lygus</taxon>
    </lineage>
</organism>
<dbReference type="GO" id="GO:0004523">
    <property type="term" value="F:RNA-DNA hybrid ribonuclease activity"/>
    <property type="evidence" value="ECO:0007669"/>
    <property type="project" value="InterPro"/>
</dbReference>
<dbReference type="Gene3D" id="3.30.420.10">
    <property type="entry name" value="Ribonuclease H-like superfamily/Ribonuclease H"/>
    <property type="match status" value="1"/>
</dbReference>
<name>A0A0A9WTV1_LYGHE</name>
<accession>A0A0A9WTV1</accession>
<dbReference type="SUPFAM" id="SSF53098">
    <property type="entry name" value="Ribonuclease H-like"/>
    <property type="match status" value="1"/>
</dbReference>
<dbReference type="PROSITE" id="PS50879">
    <property type="entry name" value="RNASE_H_1"/>
    <property type="match status" value="1"/>
</dbReference>
<reference evidence="2" key="1">
    <citation type="journal article" date="2014" name="PLoS ONE">
        <title>Transcriptome-Based Identification of ABC Transporters in the Western Tarnished Plant Bug Lygus hesperus.</title>
        <authorList>
            <person name="Hull J.J."/>
            <person name="Chaney K."/>
            <person name="Geib S.M."/>
            <person name="Fabrick J.A."/>
            <person name="Brent C.S."/>
            <person name="Walsh D."/>
            <person name="Lavine L.C."/>
        </authorList>
    </citation>
    <scope>NUCLEOTIDE SEQUENCE</scope>
</reference>
<dbReference type="AlphaFoldDB" id="A0A0A9WTV1"/>
<dbReference type="GO" id="GO:0003676">
    <property type="term" value="F:nucleic acid binding"/>
    <property type="evidence" value="ECO:0007669"/>
    <property type="project" value="InterPro"/>
</dbReference>
<dbReference type="InterPro" id="IPR036397">
    <property type="entry name" value="RNaseH_sf"/>
</dbReference>
<protein>
    <submittedName>
        <fullName evidence="2">Gag-Pol polyprotein</fullName>
    </submittedName>
</protein>
<evidence type="ECO:0000313" key="2">
    <source>
        <dbReference type="EMBL" id="JAG10851.1"/>
    </source>
</evidence>
<proteinExistence type="predicted"/>
<dbReference type="EMBL" id="GBHO01032753">
    <property type="protein sequence ID" value="JAG10851.1"/>
    <property type="molecule type" value="Transcribed_RNA"/>
</dbReference>